<dbReference type="RefSeq" id="WP_088451626.1">
    <property type="nucleotide sequence ID" value="NZ_JACHXO010000005.1"/>
</dbReference>
<dbReference type="InterPro" id="IPR000073">
    <property type="entry name" value="AB_hydrolase_1"/>
</dbReference>
<organism evidence="3 4">
    <name type="scientific">Roseateles terrae</name>
    <dbReference type="NCBI Taxonomy" id="431060"/>
    <lineage>
        <taxon>Bacteria</taxon>
        <taxon>Pseudomonadati</taxon>
        <taxon>Pseudomonadota</taxon>
        <taxon>Betaproteobacteria</taxon>
        <taxon>Burkholderiales</taxon>
        <taxon>Sphaerotilaceae</taxon>
        <taxon>Roseateles</taxon>
    </lineage>
</organism>
<accession>A0ABR6GTN0</accession>
<protein>
    <submittedName>
        <fullName evidence="3">Pimeloyl-ACP methyl ester carboxylesterase</fullName>
    </submittedName>
</protein>
<reference evidence="3 4" key="1">
    <citation type="submission" date="2020-08" db="EMBL/GenBank/DDBJ databases">
        <title>Genomic Encyclopedia of Type Strains, Phase III (KMG-III): the genomes of soil and plant-associated and newly described type strains.</title>
        <authorList>
            <person name="Whitman W."/>
        </authorList>
    </citation>
    <scope>NUCLEOTIDE SEQUENCE [LARGE SCALE GENOMIC DNA]</scope>
    <source>
        <strain evidence="3 4">CECT 7247</strain>
    </source>
</reference>
<sequence>MRKFIQGILAFSTLSLAAGAAMAAPAGSADVKPTIVLVHGAFAGSSSWNGVYAELSKKGYTVIAAANPLRSVSGDGAAVAALAKSINGPVVLVGHSYGGAVITAAANGLSNVKALVYVAAFAPDQGESALDLTGKFPGSTLPPTLGAPVKLADGGEDLYVQQDKFPKQFAADVPLAQARAMAATQRPIAAAALKEAAPSPAWKTIPSWSIYGTGDLNIPPQAMAFMAERAQSKKTVVVKNGSHALMVSHPKEVAALIQEAAAN</sequence>
<dbReference type="EMBL" id="JACHXO010000005">
    <property type="protein sequence ID" value="MBB3195468.1"/>
    <property type="molecule type" value="Genomic_DNA"/>
</dbReference>
<gene>
    <name evidence="3" type="ORF">FHS28_002874</name>
</gene>
<dbReference type="SUPFAM" id="SSF53474">
    <property type="entry name" value="alpha/beta-Hydrolases"/>
    <property type="match status" value="1"/>
</dbReference>
<keyword evidence="1" id="KW-0732">Signal</keyword>
<evidence type="ECO:0000256" key="1">
    <source>
        <dbReference type="SAM" id="SignalP"/>
    </source>
</evidence>
<evidence type="ECO:0000313" key="4">
    <source>
        <dbReference type="Proteomes" id="UP000574369"/>
    </source>
</evidence>
<proteinExistence type="predicted"/>
<dbReference type="Proteomes" id="UP000574369">
    <property type="component" value="Unassembled WGS sequence"/>
</dbReference>
<feature type="chain" id="PRO_5047523554" evidence="1">
    <location>
        <begin position="24"/>
        <end position="263"/>
    </location>
</feature>
<evidence type="ECO:0000259" key="2">
    <source>
        <dbReference type="Pfam" id="PF12697"/>
    </source>
</evidence>
<feature type="domain" description="AB hydrolase-1" evidence="2">
    <location>
        <begin position="35"/>
        <end position="255"/>
    </location>
</feature>
<evidence type="ECO:0000313" key="3">
    <source>
        <dbReference type="EMBL" id="MBB3195468.1"/>
    </source>
</evidence>
<comment type="caution">
    <text evidence="3">The sequence shown here is derived from an EMBL/GenBank/DDBJ whole genome shotgun (WGS) entry which is preliminary data.</text>
</comment>
<dbReference type="InterPro" id="IPR029058">
    <property type="entry name" value="AB_hydrolase_fold"/>
</dbReference>
<dbReference type="Gene3D" id="3.40.50.1820">
    <property type="entry name" value="alpha/beta hydrolase"/>
    <property type="match status" value="1"/>
</dbReference>
<keyword evidence="4" id="KW-1185">Reference proteome</keyword>
<dbReference type="Pfam" id="PF12697">
    <property type="entry name" value="Abhydrolase_6"/>
    <property type="match status" value="1"/>
</dbReference>
<dbReference type="InterPro" id="IPR052897">
    <property type="entry name" value="Sec-Metab_Biosynth_Hydrolase"/>
</dbReference>
<dbReference type="PANTHER" id="PTHR37017:SF11">
    <property type="entry name" value="ESTERASE_LIPASE_THIOESTERASE DOMAIN-CONTAINING PROTEIN"/>
    <property type="match status" value="1"/>
</dbReference>
<dbReference type="PANTHER" id="PTHR37017">
    <property type="entry name" value="AB HYDROLASE-1 DOMAIN-CONTAINING PROTEIN-RELATED"/>
    <property type="match status" value="1"/>
</dbReference>
<name>A0ABR6GTN0_9BURK</name>
<feature type="signal peptide" evidence="1">
    <location>
        <begin position="1"/>
        <end position="23"/>
    </location>
</feature>